<dbReference type="HOGENOM" id="CLU_053041_3_0_1"/>
<dbReference type="SUPFAM" id="SSF81321">
    <property type="entry name" value="Family A G protein-coupled receptor-like"/>
    <property type="match status" value="1"/>
</dbReference>
<dbReference type="InParanoid" id="E3LHT4"/>
<proteinExistence type="predicted"/>
<sequence>MDDILIYGGVENIPMYNCSARTPEQWSYETGVSQPIIGSLQIAYGVVVNLLYIPIIIIMLDKDNFKLSCFKIMFQLAITDFLVIFINSIFTGILGIQGAVYCTYPTLIYITGSVAMSLWCSSCCTSLILVCNRLLVMSKPHLESAFFENKKTFLILSCSIIYGIYFLFTTPHVYNSKHHAWFFDPMIFPERSKEYDNLPHAINNFSIVVLTCILYIPFYLIVKDNLKGTMTESRLHSTVSYIIKKLNKKKRAVLIFFQKIQVFIQSILICFSSQVAATIYVIMNLTEVSAGLILFGHFLWQLVHGAPVFIYIILNDMIRRRFFKMLRCNKNNSTAVGILIINQSNIVPQ</sequence>
<evidence type="ECO:0000313" key="3">
    <source>
        <dbReference type="Proteomes" id="UP000008281"/>
    </source>
</evidence>
<evidence type="ECO:0000313" key="2">
    <source>
        <dbReference type="EMBL" id="EFO95501.1"/>
    </source>
</evidence>
<feature type="transmembrane region" description="Helical" evidence="1">
    <location>
        <begin position="253"/>
        <end position="282"/>
    </location>
</feature>
<feature type="transmembrane region" description="Helical" evidence="1">
    <location>
        <begin position="72"/>
        <end position="96"/>
    </location>
</feature>
<dbReference type="EMBL" id="DS268409">
    <property type="protein sequence ID" value="EFO95501.1"/>
    <property type="molecule type" value="Genomic_DNA"/>
</dbReference>
<reference evidence="2" key="1">
    <citation type="submission" date="2007-07" db="EMBL/GenBank/DDBJ databases">
        <title>PCAP assembly of the Caenorhabditis remanei genome.</title>
        <authorList>
            <consortium name="The Caenorhabditis remanei Sequencing Consortium"/>
            <person name="Wilson R.K."/>
        </authorList>
    </citation>
    <scope>NUCLEOTIDE SEQUENCE [LARGE SCALE GENOMIC DNA]</scope>
    <source>
        <strain evidence="2">PB4641</strain>
    </source>
</reference>
<dbReference type="PANTHER" id="PTHR23021:SF11">
    <property type="entry name" value="SERPENTINE RECEPTOR, CLASS T"/>
    <property type="match status" value="1"/>
</dbReference>
<keyword evidence="3" id="KW-1185">Reference proteome</keyword>
<dbReference type="Proteomes" id="UP000008281">
    <property type="component" value="Unassembled WGS sequence"/>
</dbReference>
<organism evidence="3">
    <name type="scientific">Caenorhabditis remanei</name>
    <name type="common">Caenorhabditis vulgaris</name>
    <dbReference type="NCBI Taxonomy" id="31234"/>
    <lineage>
        <taxon>Eukaryota</taxon>
        <taxon>Metazoa</taxon>
        <taxon>Ecdysozoa</taxon>
        <taxon>Nematoda</taxon>
        <taxon>Chromadorea</taxon>
        <taxon>Rhabditida</taxon>
        <taxon>Rhabditina</taxon>
        <taxon>Rhabditomorpha</taxon>
        <taxon>Rhabditoidea</taxon>
        <taxon>Rhabditidae</taxon>
        <taxon>Peloderinae</taxon>
        <taxon>Caenorhabditis</taxon>
    </lineage>
</organism>
<dbReference type="FunCoup" id="E3LHT4">
    <property type="interactions" value="7"/>
</dbReference>
<feature type="transmembrane region" description="Helical" evidence="1">
    <location>
        <begin position="152"/>
        <end position="174"/>
    </location>
</feature>
<dbReference type="OrthoDB" id="5873245at2759"/>
<dbReference type="Pfam" id="PF10321">
    <property type="entry name" value="7TM_GPCR_Srt"/>
    <property type="match status" value="1"/>
</dbReference>
<feature type="transmembrane region" description="Helical" evidence="1">
    <location>
        <begin position="36"/>
        <end position="60"/>
    </location>
</feature>
<name>E3LHT4_CAERE</name>
<keyword evidence="1" id="KW-0472">Membrane</keyword>
<dbReference type="eggNOG" id="ENOG502SNCU">
    <property type="taxonomic scope" value="Eukaryota"/>
</dbReference>
<dbReference type="InterPro" id="IPR019425">
    <property type="entry name" value="7TM_GPCR_serpentine_rcpt_Srt"/>
</dbReference>
<gene>
    <name evidence="2" type="ORF">CRE_08840</name>
</gene>
<protein>
    <recommendedName>
        <fullName evidence="4">G-protein coupled receptors family 1 profile domain-containing protein</fullName>
    </recommendedName>
</protein>
<dbReference type="OMA" id="HAINNFS"/>
<dbReference type="STRING" id="31234.E3LHT4"/>
<keyword evidence="1" id="KW-0812">Transmembrane</keyword>
<feature type="transmembrane region" description="Helical" evidence="1">
    <location>
        <begin position="288"/>
        <end position="314"/>
    </location>
</feature>
<keyword evidence="1" id="KW-1133">Transmembrane helix</keyword>
<feature type="transmembrane region" description="Helical" evidence="1">
    <location>
        <begin position="108"/>
        <end position="131"/>
    </location>
</feature>
<dbReference type="PANTHER" id="PTHR23021">
    <property type="entry name" value="SERPENTINE RECEPTOR, CLASS T"/>
    <property type="match status" value="1"/>
</dbReference>
<feature type="transmembrane region" description="Helical" evidence="1">
    <location>
        <begin position="201"/>
        <end position="222"/>
    </location>
</feature>
<evidence type="ECO:0008006" key="4">
    <source>
        <dbReference type="Google" id="ProtNLM"/>
    </source>
</evidence>
<accession>E3LHT4</accession>
<dbReference type="Gene3D" id="1.20.1070.10">
    <property type="entry name" value="Rhodopsin 7-helix transmembrane proteins"/>
    <property type="match status" value="1"/>
</dbReference>
<dbReference type="AlphaFoldDB" id="E3LHT4"/>
<evidence type="ECO:0000256" key="1">
    <source>
        <dbReference type="SAM" id="Phobius"/>
    </source>
</evidence>